<dbReference type="Pfam" id="PF00538">
    <property type="entry name" value="Linker_histone"/>
    <property type="match status" value="1"/>
</dbReference>
<dbReference type="InterPro" id="IPR044597">
    <property type="entry name" value="SMH1-6"/>
</dbReference>
<proteinExistence type="predicted"/>
<name>A0A7J7DKT0_TRIWF</name>
<dbReference type="PANTHER" id="PTHR46267">
    <property type="entry name" value="SINGLE MYB HISTONE 4"/>
    <property type="match status" value="1"/>
</dbReference>
<evidence type="ECO:0000256" key="10">
    <source>
        <dbReference type="SAM" id="MobiDB-lite"/>
    </source>
</evidence>
<evidence type="ECO:0000256" key="3">
    <source>
        <dbReference type="ARBA" id="ARBA00022454"/>
    </source>
</evidence>
<evidence type="ECO:0000256" key="8">
    <source>
        <dbReference type="ARBA" id="ARBA00023242"/>
    </source>
</evidence>
<evidence type="ECO:0000256" key="2">
    <source>
        <dbReference type="ARBA" id="ARBA00004604"/>
    </source>
</evidence>
<dbReference type="InterPro" id="IPR001005">
    <property type="entry name" value="SANT/Myb"/>
</dbReference>
<dbReference type="GO" id="GO:0000786">
    <property type="term" value="C:nucleosome"/>
    <property type="evidence" value="ECO:0007669"/>
    <property type="project" value="InterPro"/>
</dbReference>
<dbReference type="InParanoid" id="A0A7J7DKT0"/>
<keyword evidence="5" id="KW-0175">Coiled coil</keyword>
<reference evidence="14 15" key="1">
    <citation type="journal article" date="2020" name="Nat. Commun.">
        <title>Genome of Tripterygium wilfordii and identification of cytochrome P450 involved in triptolide biosynthesis.</title>
        <authorList>
            <person name="Tu L."/>
            <person name="Su P."/>
            <person name="Zhang Z."/>
            <person name="Gao L."/>
            <person name="Wang J."/>
            <person name="Hu T."/>
            <person name="Zhou J."/>
            <person name="Zhang Y."/>
            <person name="Zhao Y."/>
            <person name="Liu Y."/>
            <person name="Song Y."/>
            <person name="Tong Y."/>
            <person name="Lu Y."/>
            <person name="Yang J."/>
            <person name="Xu C."/>
            <person name="Jia M."/>
            <person name="Peters R.J."/>
            <person name="Huang L."/>
            <person name="Gao W."/>
        </authorList>
    </citation>
    <scope>NUCLEOTIDE SEQUENCE [LARGE SCALE GENOMIC DNA]</scope>
    <source>
        <strain evidence="15">cv. XIE 37</strain>
        <tissue evidence="14">Leaf</tissue>
    </source>
</reference>
<evidence type="ECO:0000256" key="4">
    <source>
        <dbReference type="ARBA" id="ARBA00023015"/>
    </source>
</evidence>
<dbReference type="SMART" id="SM00526">
    <property type="entry name" value="H15"/>
    <property type="match status" value="1"/>
</dbReference>
<evidence type="ECO:0000259" key="13">
    <source>
        <dbReference type="PROSITE" id="PS51504"/>
    </source>
</evidence>
<evidence type="ECO:0000313" key="15">
    <source>
        <dbReference type="Proteomes" id="UP000593562"/>
    </source>
</evidence>
<keyword evidence="7" id="KW-0804">Transcription</keyword>
<dbReference type="PROSITE" id="PS50090">
    <property type="entry name" value="MYB_LIKE"/>
    <property type="match status" value="1"/>
</dbReference>
<keyword evidence="14" id="KW-0371">Homeobox</keyword>
<dbReference type="PROSITE" id="PS51504">
    <property type="entry name" value="H15"/>
    <property type="match status" value="1"/>
</dbReference>
<feature type="domain" description="HTH myb-type" evidence="12">
    <location>
        <begin position="1"/>
        <end position="62"/>
    </location>
</feature>
<dbReference type="Gene3D" id="1.10.10.10">
    <property type="entry name" value="Winged helix-like DNA-binding domain superfamily/Winged helix DNA-binding domain"/>
    <property type="match status" value="1"/>
</dbReference>
<dbReference type="InterPro" id="IPR036388">
    <property type="entry name" value="WH-like_DNA-bd_sf"/>
</dbReference>
<dbReference type="PROSITE" id="PS51294">
    <property type="entry name" value="HTH_MYB"/>
    <property type="match status" value="1"/>
</dbReference>
<evidence type="ECO:0000256" key="5">
    <source>
        <dbReference type="ARBA" id="ARBA00023054"/>
    </source>
</evidence>
<dbReference type="SUPFAM" id="SSF46785">
    <property type="entry name" value="Winged helix' DNA-binding domain"/>
    <property type="match status" value="1"/>
</dbReference>
<dbReference type="InterPro" id="IPR036390">
    <property type="entry name" value="WH_DNA-bd_sf"/>
</dbReference>
<dbReference type="EMBL" id="JAAARO010000006">
    <property type="protein sequence ID" value="KAF5746879.1"/>
    <property type="molecule type" value="Genomic_DNA"/>
</dbReference>
<dbReference type="GO" id="GO:0005730">
    <property type="term" value="C:nucleolus"/>
    <property type="evidence" value="ECO:0007669"/>
    <property type="project" value="UniProtKB-SubCell"/>
</dbReference>
<dbReference type="GO" id="GO:0003691">
    <property type="term" value="F:double-stranded telomeric DNA binding"/>
    <property type="evidence" value="ECO:0007669"/>
    <property type="project" value="InterPro"/>
</dbReference>
<keyword evidence="8" id="KW-0539">Nucleus</keyword>
<dbReference type="SUPFAM" id="SSF46689">
    <property type="entry name" value="Homeodomain-like"/>
    <property type="match status" value="1"/>
</dbReference>
<sequence length="271" mass="30241">MGNQKQKWTQEEEDALLAGIAKHGPGKWKNIIRDPEFASILTHRSNIDLKDKWRNLSVSAGQCSKDKERVLKALSAPHSSTLNSPAAPANDESSDAVMDDAPESTVDAKSAPRYNAMIFEALSTMKDTKGSDLSAIVHFIEQRHEVPRNFRRLLSSRLRRLVLQGKIEKVQNFYKVRNGTSPVKRIPTTKQKNNRPRPSQNYGVASAEAVEEAALTAAYKVVEAENKYIIAYDAVKEAERVAKMTEDTVLLLELAKEIKEQCSRGEIVLLA</sequence>
<dbReference type="AlphaFoldDB" id="A0A7J7DKT0"/>
<dbReference type="GO" id="GO:0006334">
    <property type="term" value="P:nucleosome assembly"/>
    <property type="evidence" value="ECO:0007669"/>
    <property type="project" value="InterPro"/>
</dbReference>
<evidence type="ECO:0000259" key="12">
    <source>
        <dbReference type="PROSITE" id="PS51294"/>
    </source>
</evidence>
<dbReference type="InterPro" id="IPR005818">
    <property type="entry name" value="Histone_H1/H5_H15"/>
</dbReference>
<dbReference type="SMART" id="SM00717">
    <property type="entry name" value="SANT"/>
    <property type="match status" value="1"/>
</dbReference>
<dbReference type="PANTHER" id="PTHR46267:SF3">
    <property type="entry name" value="TELOMERE REPEAT-BINDING FACTOR 4-RELATED"/>
    <property type="match status" value="1"/>
</dbReference>
<keyword evidence="3" id="KW-0158">Chromosome</keyword>
<protein>
    <recommendedName>
        <fullName evidence="9">MYB transcription factor</fullName>
    </recommendedName>
</protein>
<dbReference type="FunFam" id="1.10.10.60:FF:000168">
    <property type="entry name" value="Telomere repeat-binding factor 1"/>
    <property type="match status" value="1"/>
</dbReference>
<dbReference type="InterPro" id="IPR009057">
    <property type="entry name" value="Homeodomain-like_sf"/>
</dbReference>
<dbReference type="Proteomes" id="UP000593562">
    <property type="component" value="Unassembled WGS sequence"/>
</dbReference>
<gene>
    <name evidence="14" type="ORF">HS088_TW06G01055</name>
</gene>
<keyword evidence="4" id="KW-0805">Transcription regulation</keyword>
<comment type="subcellular location">
    <subcellularLocation>
        <location evidence="1">Chromosome</location>
    </subcellularLocation>
    <subcellularLocation>
        <location evidence="2">Nucleus</location>
        <location evidence="2">Nucleolus</location>
    </subcellularLocation>
</comment>
<evidence type="ECO:0000256" key="9">
    <source>
        <dbReference type="ARBA" id="ARBA00032813"/>
    </source>
</evidence>
<accession>A0A7J7DKT0</accession>
<feature type="domain" description="H15" evidence="13">
    <location>
        <begin position="110"/>
        <end position="178"/>
    </location>
</feature>
<feature type="domain" description="Myb-like" evidence="11">
    <location>
        <begin position="1"/>
        <end position="57"/>
    </location>
</feature>
<comment type="caution">
    <text evidence="14">The sequence shown here is derived from an EMBL/GenBank/DDBJ whole genome shotgun (WGS) entry which is preliminary data.</text>
</comment>
<evidence type="ECO:0000256" key="1">
    <source>
        <dbReference type="ARBA" id="ARBA00004286"/>
    </source>
</evidence>
<evidence type="ECO:0000313" key="14">
    <source>
        <dbReference type="EMBL" id="KAF5746879.1"/>
    </source>
</evidence>
<evidence type="ECO:0000256" key="7">
    <source>
        <dbReference type="ARBA" id="ARBA00023163"/>
    </source>
</evidence>
<dbReference type="Pfam" id="PF00249">
    <property type="entry name" value="Myb_DNA-binding"/>
    <property type="match status" value="1"/>
</dbReference>
<keyword evidence="6 14" id="KW-0238">DNA-binding</keyword>
<evidence type="ECO:0000256" key="6">
    <source>
        <dbReference type="ARBA" id="ARBA00023125"/>
    </source>
</evidence>
<dbReference type="OrthoDB" id="608866at2759"/>
<keyword evidence="15" id="KW-1185">Reference proteome</keyword>
<organism evidence="14 15">
    <name type="scientific">Tripterygium wilfordii</name>
    <name type="common">Thunder God vine</name>
    <dbReference type="NCBI Taxonomy" id="458696"/>
    <lineage>
        <taxon>Eukaryota</taxon>
        <taxon>Viridiplantae</taxon>
        <taxon>Streptophyta</taxon>
        <taxon>Embryophyta</taxon>
        <taxon>Tracheophyta</taxon>
        <taxon>Spermatophyta</taxon>
        <taxon>Magnoliopsida</taxon>
        <taxon>eudicotyledons</taxon>
        <taxon>Gunneridae</taxon>
        <taxon>Pentapetalae</taxon>
        <taxon>rosids</taxon>
        <taxon>fabids</taxon>
        <taxon>Celastrales</taxon>
        <taxon>Celastraceae</taxon>
        <taxon>Tripterygium</taxon>
    </lineage>
</organism>
<feature type="compositionally biased region" description="Acidic residues" evidence="10">
    <location>
        <begin position="92"/>
        <end position="102"/>
    </location>
</feature>
<feature type="region of interest" description="Disordered" evidence="10">
    <location>
        <begin position="75"/>
        <end position="109"/>
    </location>
</feature>
<dbReference type="FunCoup" id="A0A7J7DKT0">
    <property type="interactions" value="1026"/>
</dbReference>
<dbReference type="InterPro" id="IPR017930">
    <property type="entry name" value="Myb_dom"/>
</dbReference>
<feature type="region of interest" description="Disordered" evidence="10">
    <location>
        <begin position="181"/>
        <end position="201"/>
    </location>
</feature>
<evidence type="ECO:0000259" key="11">
    <source>
        <dbReference type="PROSITE" id="PS50090"/>
    </source>
</evidence>
<dbReference type="CDD" id="cd11660">
    <property type="entry name" value="SANT_TRF"/>
    <property type="match status" value="1"/>
</dbReference>
<feature type="compositionally biased region" description="Polar residues" evidence="10">
    <location>
        <begin position="188"/>
        <end position="201"/>
    </location>
</feature>
<dbReference type="Gene3D" id="1.10.246.220">
    <property type="match status" value="1"/>
</dbReference>